<evidence type="ECO:0000313" key="2">
    <source>
        <dbReference type="Proteomes" id="UP000499080"/>
    </source>
</evidence>
<dbReference type="AlphaFoldDB" id="A0A4Y2VKG1"/>
<proteinExistence type="predicted"/>
<evidence type="ECO:0000313" key="1">
    <source>
        <dbReference type="EMBL" id="GBO25052.1"/>
    </source>
</evidence>
<dbReference type="Proteomes" id="UP000499080">
    <property type="component" value="Unassembled WGS sequence"/>
</dbReference>
<sequence length="155" mass="17361">MSENRKLQRYEPALVFPCSWVEGGSSPSGQALTGFNGSTFLACVGKFATRELQVAPDSTGNVVRVLLVTNKSRSTFNNAQLALQTKLQVIPRRRSHSKDVPCRILPPCIYTVPDRVWRHMEISVGIRIFASNRDIEKIIAFSRIFDLSPRSRVQG</sequence>
<organism evidence="1 2">
    <name type="scientific">Araneus ventricosus</name>
    <name type="common">Orbweaver spider</name>
    <name type="synonym">Epeira ventricosa</name>
    <dbReference type="NCBI Taxonomy" id="182803"/>
    <lineage>
        <taxon>Eukaryota</taxon>
        <taxon>Metazoa</taxon>
        <taxon>Ecdysozoa</taxon>
        <taxon>Arthropoda</taxon>
        <taxon>Chelicerata</taxon>
        <taxon>Arachnida</taxon>
        <taxon>Araneae</taxon>
        <taxon>Araneomorphae</taxon>
        <taxon>Entelegynae</taxon>
        <taxon>Araneoidea</taxon>
        <taxon>Araneidae</taxon>
        <taxon>Araneus</taxon>
    </lineage>
</organism>
<dbReference type="EMBL" id="BGPR01048037">
    <property type="protein sequence ID" value="GBO25052.1"/>
    <property type="molecule type" value="Genomic_DNA"/>
</dbReference>
<gene>
    <name evidence="1" type="ORF">AVEN_40874_1</name>
</gene>
<name>A0A4Y2VKG1_ARAVE</name>
<keyword evidence="2" id="KW-1185">Reference proteome</keyword>
<accession>A0A4Y2VKG1</accession>
<reference evidence="1 2" key="1">
    <citation type="journal article" date="2019" name="Sci. Rep.">
        <title>Orb-weaving spider Araneus ventricosus genome elucidates the spidroin gene catalogue.</title>
        <authorList>
            <person name="Kono N."/>
            <person name="Nakamura H."/>
            <person name="Ohtoshi R."/>
            <person name="Moran D.A.P."/>
            <person name="Shinohara A."/>
            <person name="Yoshida Y."/>
            <person name="Fujiwara M."/>
            <person name="Mori M."/>
            <person name="Tomita M."/>
            <person name="Arakawa K."/>
        </authorList>
    </citation>
    <scope>NUCLEOTIDE SEQUENCE [LARGE SCALE GENOMIC DNA]</scope>
</reference>
<protein>
    <submittedName>
        <fullName evidence="1">Uncharacterized protein</fullName>
    </submittedName>
</protein>
<comment type="caution">
    <text evidence="1">The sequence shown here is derived from an EMBL/GenBank/DDBJ whole genome shotgun (WGS) entry which is preliminary data.</text>
</comment>